<dbReference type="Pfam" id="PF00441">
    <property type="entry name" value="Acyl-CoA_dh_1"/>
    <property type="match status" value="2"/>
</dbReference>
<evidence type="ECO:0000313" key="10">
    <source>
        <dbReference type="EMBL" id="MFC4470331.1"/>
    </source>
</evidence>
<evidence type="ECO:0000256" key="5">
    <source>
        <dbReference type="ARBA" id="ARBA00023002"/>
    </source>
</evidence>
<evidence type="ECO:0000313" key="11">
    <source>
        <dbReference type="Proteomes" id="UP001596012"/>
    </source>
</evidence>
<comment type="caution">
    <text evidence="10">The sequence shown here is derived from an EMBL/GenBank/DDBJ whole genome shotgun (WGS) entry which is preliminary data.</text>
</comment>
<evidence type="ECO:0000256" key="6">
    <source>
        <dbReference type="RuleBase" id="RU362125"/>
    </source>
</evidence>
<evidence type="ECO:0000259" key="8">
    <source>
        <dbReference type="Pfam" id="PF02770"/>
    </source>
</evidence>
<evidence type="ECO:0000256" key="1">
    <source>
        <dbReference type="ARBA" id="ARBA00001974"/>
    </source>
</evidence>
<evidence type="ECO:0000259" key="7">
    <source>
        <dbReference type="Pfam" id="PF00441"/>
    </source>
</evidence>
<dbReference type="InterPro" id="IPR052161">
    <property type="entry name" value="Mycobact_Acyl-CoA_DH"/>
</dbReference>
<feature type="domain" description="Acyl-CoA dehydrogenase/oxidase C-terminal" evidence="7">
    <location>
        <begin position="208"/>
        <end position="327"/>
    </location>
</feature>
<feature type="domain" description="Acyl-CoA dehydrogenase/oxidase N-terminal" evidence="9">
    <location>
        <begin position="6"/>
        <end position="93"/>
    </location>
</feature>
<dbReference type="PANTHER" id="PTHR43292:SF4">
    <property type="entry name" value="ACYL-COA DEHYDROGENASE FADE34"/>
    <property type="match status" value="1"/>
</dbReference>
<reference evidence="11" key="1">
    <citation type="journal article" date="2019" name="Int. J. Syst. Evol. Microbiol.">
        <title>The Global Catalogue of Microorganisms (GCM) 10K type strain sequencing project: providing services to taxonomists for standard genome sequencing and annotation.</title>
        <authorList>
            <consortium name="The Broad Institute Genomics Platform"/>
            <consortium name="The Broad Institute Genome Sequencing Center for Infectious Disease"/>
            <person name="Wu L."/>
            <person name="Ma J."/>
        </authorList>
    </citation>
    <scope>NUCLEOTIDE SEQUENCE [LARGE SCALE GENOMIC DNA]</scope>
    <source>
        <strain evidence="11">DT43</strain>
    </source>
</reference>
<dbReference type="GO" id="GO:0016491">
    <property type="term" value="F:oxidoreductase activity"/>
    <property type="evidence" value="ECO:0007669"/>
    <property type="project" value="UniProtKB-KW"/>
</dbReference>
<accession>A0ABV8Z1C6</accession>
<dbReference type="Gene3D" id="2.40.110.10">
    <property type="entry name" value="Butyryl-CoA Dehydrogenase, subunit A, domain 2"/>
    <property type="match status" value="1"/>
</dbReference>
<dbReference type="Gene3D" id="1.20.140.10">
    <property type="entry name" value="Butyryl-CoA Dehydrogenase, subunit A, domain 3"/>
    <property type="match status" value="2"/>
</dbReference>
<dbReference type="PANTHER" id="PTHR43292">
    <property type="entry name" value="ACYL-COA DEHYDROGENASE"/>
    <property type="match status" value="1"/>
</dbReference>
<keyword evidence="5 6" id="KW-0560">Oxidoreductase</keyword>
<evidence type="ECO:0000259" key="9">
    <source>
        <dbReference type="Pfam" id="PF02771"/>
    </source>
</evidence>
<comment type="similarity">
    <text evidence="2 6">Belongs to the acyl-CoA dehydrogenase family.</text>
</comment>
<dbReference type="InterPro" id="IPR037069">
    <property type="entry name" value="AcylCoA_DH/ox_N_sf"/>
</dbReference>
<sequence length="700" mass="73529">MGLAITEEHQALAAVVRSFAADQRVRSGARAALDADAPAVPETWKRIGDLGWLSLHLSEQAGGSGFGLPELAVVVDELGHAITPGPLLATATASAVLSATGGDSLHEFVTRLGNGSAVAGLGLTAGLTRDDDGAYSGELTVLAGRWADVLLLAAGDDLLMAPTTDAAVDVVPVKGLDPSLGLAKVSVTGLVPADGHVLAGALGPAVAVFRTLAAAEAAGGARGCLDLALEYARVREQFGRSIGSFQAVKHHLADMLVAVELATALAWDAARGAATPAEAELAAAAAAGLAMRSYQECAQKAVQIFGGIGFTWEHDAHLHLRRAAALRAVVAALGSAEDDVYEATHAGVRRQFAVELPEEADTYRAEARAFLDRYRAAPEEERRALLVSSGYLVPHWAEPFGRGAGAIEQLVLEEELAGIEMPSLGIGGWVLLTLTQTADQEQVERWITPSLLGELQWCQLFSEPDAGSDAAAVRTRAERVEGGWRVTGQKVWTSNAQDCNRGLATVRTDPEAPGVEIRPLREITGNALFNEVFFDDVFVPDADIVGEPGGGWKVARATLGNERVTIGGGSPERLSAFELTDLALRHGALDAESRRAIARLLVEAQAMRVINLRQATRAVTGAGPSAEGNVTKLLSAEHAQRVSELALRLCGTAAIIGDEPEIAVEYLFDRCLTIAGGTSEITRNVIAERILGLPRDPLVR</sequence>
<dbReference type="InterPro" id="IPR046373">
    <property type="entry name" value="Acyl-CoA_Oxase/DH_mid-dom_sf"/>
</dbReference>
<organism evidence="10 11">
    <name type="scientific">Streptomyces xiangluensis</name>
    <dbReference type="NCBI Taxonomy" id="2665720"/>
    <lineage>
        <taxon>Bacteria</taxon>
        <taxon>Bacillati</taxon>
        <taxon>Actinomycetota</taxon>
        <taxon>Actinomycetes</taxon>
        <taxon>Kitasatosporales</taxon>
        <taxon>Streptomycetaceae</taxon>
        <taxon>Streptomyces</taxon>
    </lineage>
</organism>
<dbReference type="InterPro" id="IPR006091">
    <property type="entry name" value="Acyl-CoA_Oxase/DH_mid-dom"/>
</dbReference>
<dbReference type="SUPFAM" id="SSF56645">
    <property type="entry name" value="Acyl-CoA dehydrogenase NM domain-like"/>
    <property type="match status" value="2"/>
</dbReference>
<dbReference type="InterPro" id="IPR009075">
    <property type="entry name" value="AcylCo_DH/oxidase_C"/>
</dbReference>
<dbReference type="InterPro" id="IPR009100">
    <property type="entry name" value="AcylCoA_DH/oxidase_NM_dom_sf"/>
</dbReference>
<gene>
    <name evidence="10" type="ORF">ACFPH6_38525</name>
</gene>
<dbReference type="EC" id="1.3.8.-" evidence="10"/>
<keyword evidence="4 6" id="KW-0274">FAD</keyword>
<dbReference type="RefSeq" id="WP_386350869.1">
    <property type="nucleotide sequence ID" value="NZ_JBHSFG010000078.1"/>
</dbReference>
<proteinExistence type="inferred from homology"/>
<dbReference type="SUPFAM" id="SSF47203">
    <property type="entry name" value="Acyl-CoA dehydrogenase C-terminal domain-like"/>
    <property type="match status" value="2"/>
</dbReference>
<dbReference type="Proteomes" id="UP001596012">
    <property type="component" value="Unassembled WGS sequence"/>
</dbReference>
<dbReference type="InterPro" id="IPR036250">
    <property type="entry name" value="AcylCo_DH-like_C"/>
</dbReference>
<name>A0ABV8Z1C6_9ACTN</name>
<protein>
    <submittedName>
        <fullName evidence="10">Acyl-CoA dehydrogenase</fullName>
        <ecNumber evidence="10">1.3.8.-</ecNumber>
    </submittedName>
</protein>
<comment type="cofactor">
    <cofactor evidence="1 6">
        <name>FAD</name>
        <dbReference type="ChEBI" id="CHEBI:57692"/>
    </cofactor>
</comment>
<evidence type="ECO:0000256" key="4">
    <source>
        <dbReference type="ARBA" id="ARBA00022827"/>
    </source>
</evidence>
<dbReference type="Pfam" id="PF02771">
    <property type="entry name" value="Acyl-CoA_dh_N"/>
    <property type="match status" value="1"/>
</dbReference>
<keyword evidence="3 6" id="KW-0285">Flavoprotein</keyword>
<feature type="domain" description="Acyl-CoA dehydrogenase/oxidase C-terminal" evidence="7">
    <location>
        <begin position="549"/>
        <end position="691"/>
    </location>
</feature>
<dbReference type="EMBL" id="JBHSFG010000078">
    <property type="protein sequence ID" value="MFC4470331.1"/>
    <property type="molecule type" value="Genomic_DNA"/>
</dbReference>
<keyword evidence="11" id="KW-1185">Reference proteome</keyword>
<dbReference type="Gene3D" id="1.10.540.10">
    <property type="entry name" value="Acyl-CoA dehydrogenase/oxidase, N-terminal domain"/>
    <property type="match status" value="2"/>
</dbReference>
<dbReference type="Pfam" id="PF02770">
    <property type="entry name" value="Acyl-CoA_dh_M"/>
    <property type="match status" value="1"/>
</dbReference>
<dbReference type="InterPro" id="IPR013786">
    <property type="entry name" value="AcylCoA_DH/ox_N"/>
</dbReference>
<evidence type="ECO:0000256" key="2">
    <source>
        <dbReference type="ARBA" id="ARBA00009347"/>
    </source>
</evidence>
<feature type="domain" description="Acyl-CoA oxidase/dehydrogenase middle" evidence="8">
    <location>
        <begin position="458"/>
        <end position="514"/>
    </location>
</feature>
<evidence type="ECO:0000256" key="3">
    <source>
        <dbReference type="ARBA" id="ARBA00022630"/>
    </source>
</evidence>